<keyword evidence="2 4" id="KW-0067">ATP-binding</keyword>
<keyword evidence="4" id="KW-0132">Cell division</keyword>
<evidence type="ECO:0000313" key="4">
    <source>
        <dbReference type="EMBL" id="KZD72052.1"/>
    </source>
</evidence>
<dbReference type="EMBL" id="LJKE01000015">
    <property type="protein sequence ID" value="KZD72052.1"/>
    <property type="molecule type" value="Genomic_DNA"/>
</dbReference>
<keyword evidence="1" id="KW-0547">Nucleotide-binding</keyword>
<proteinExistence type="predicted"/>
<dbReference type="GO" id="GO:0005886">
    <property type="term" value="C:plasma membrane"/>
    <property type="evidence" value="ECO:0007669"/>
    <property type="project" value="TreeGrafter"/>
</dbReference>
<dbReference type="InterPro" id="IPR027417">
    <property type="entry name" value="P-loop_NTPase"/>
</dbReference>
<dbReference type="Gene3D" id="3.40.50.300">
    <property type="entry name" value="P-loop containing nucleotide triphosphate hydrolases"/>
    <property type="match status" value="1"/>
</dbReference>
<dbReference type="PATRIC" id="fig|1396.535.peg.4265"/>
<dbReference type="Pfam" id="PF00005">
    <property type="entry name" value="ABC_tran"/>
    <property type="match status" value="1"/>
</dbReference>
<evidence type="ECO:0000256" key="2">
    <source>
        <dbReference type="ARBA" id="ARBA00022840"/>
    </source>
</evidence>
<name>A0A164QQW6_BACCE</name>
<dbReference type="Proteomes" id="UP000076482">
    <property type="component" value="Unassembled WGS sequence"/>
</dbReference>
<dbReference type="GO" id="GO:0051301">
    <property type="term" value="P:cell division"/>
    <property type="evidence" value="ECO:0007669"/>
    <property type="project" value="UniProtKB-KW"/>
</dbReference>
<dbReference type="SMART" id="SM00382">
    <property type="entry name" value="AAA"/>
    <property type="match status" value="1"/>
</dbReference>
<dbReference type="GO" id="GO:0005524">
    <property type="term" value="F:ATP binding"/>
    <property type="evidence" value="ECO:0007669"/>
    <property type="project" value="UniProtKB-KW"/>
</dbReference>
<dbReference type="InterPro" id="IPR015854">
    <property type="entry name" value="ABC_transpr_LolD-like"/>
</dbReference>
<dbReference type="RefSeq" id="WP_063259735.1">
    <property type="nucleotide sequence ID" value="NZ_LJKE01000015.1"/>
</dbReference>
<dbReference type="InterPro" id="IPR017871">
    <property type="entry name" value="ABC_transporter-like_CS"/>
</dbReference>
<dbReference type="PROSITE" id="PS00211">
    <property type="entry name" value="ABC_TRANSPORTER_1"/>
    <property type="match status" value="1"/>
</dbReference>
<dbReference type="InterPro" id="IPR003593">
    <property type="entry name" value="AAA+_ATPase"/>
</dbReference>
<dbReference type="InterPro" id="IPR003439">
    <property type="entry name" value="ABC_transporter-like_ATP-bd"/>
</dbReference>
<accession>A0A164QQW6</accession>
<dbReference type="PANTHER" id="PTHR24220:SF470">
    <property type="entry name" value="CELL DIVISION ATP-BINDING PROTEIN FTSE"/>
    <property type="match status" value="1"/>
</dbReference>
<evidence type="ECO:0000259" key="3">
    <source>
        <dbReference type="PROSITE" id="PS50893"/>
    </source>
</evidence>
<dbReference type="PANTHER" id="PTHR24220">
    <property type="entry name" value="IMPORT ATP-BINDING PROTEIN"/>
    <property type="match status" value="1"/>
</dbReference>
<dbReference type="GO" id="GO:0016887">
    <property type="term" value="F:ATP hydrolysis activity"/>
    <property type="evidence" value="ECO:0007669"/>
    <property type="project" value="InterPro"/>
</dbReference>
<dbReference type="SUPFAM" id="SSF52540">
    <property type="entry name" value="P-loop containing nucleoside triphosphate hydrolases"/>
    <property type="match status" value="1"/>
</dbReference>
<sequence>MIKFQDVALSYQKNTVLEGVSFSLERGEFVYLIGENGAGKSTLVQLLCKELKPDSGEIYMFGKSIKKARDTRLKRKMGIVFQDHSKYLLGNKTVYENLSYALESLGTNPFKIRPKVMDALNMLGLAEHEKKMPYELSGGQKQCLSIARAIVTNPMLLICDEPTANLSVENRDMVMGYLHEINQKGTTVLLITHDHEILANKKEDHRVLHVKEGRIIEEWIEVKDVMLSDADMQIYHGIIDDIKGKNRGE</sequence>
<evidence type="ECO:0000313" key="5">
    <source>
        <dbReference type="Proteomes" id="UP000076482"/>
    </source>
</evidence>
<dbReference type="AlphaFoldDB" id="A0A164QQW6"/>
<comment type="caution">
    <text evidence="4">The sequence shown here is derived from an EMBL/GenBank/DDBJ whole genome shotgun (WGS) entry which is preliminary data.</text>
</comment>
<dbReference type="GO" id="GO:0022857">
    <property type="term" value="F:transmembrane transporter activity"/>
    <property type="evidence" value="ECO:0007669"/>
    <property type="project" value="TreeGrafter"/>
</dbReference>
<protein>
    <submittedName>
        <fullName evidence="4">Cell division transporter ATP-binding protein FtsE</fullName>
    </submittedName>
</protein>
<reference evidence="4 5" key="1">
    <citation type="submission" date="2015-09" db="EMBL/GenBank/DDBJ databases">
        <title>Bacillus cereus food isolates.</title>
        <authorList>
            <person name="Boekhorst J."/>
        </authorList>
    </citation>
    <scope>NUCLEOTIDE SEQUENCE [LARGE SCALE GENOMIC DNA]</scope>
    <source>
        <strain evidence="4 5">B4088</strain>
    </source>
</reference>
<feature type="domain" description="ABC transporter" evidence="3">
    <location>
        <begin position="2"/>
        <end position="235"/>
    </location>
</feature>
<dbReference type="PROSITE" id="PS50893">
    <property type="entry name" value="ABC_TRANSPORTER_2"/>
    <property type="match status" value="1"/>
</dbReference>
<keyword evidence="4" id="KW-0131">Cell cycle</keyword>
<organism evidence="4 5">
    <name type="scientific">Bacillus cereus</name>
    <dbReference type="NCBI Taxonomy" id="1396"/>
    <lineage>
        <taxon>Bacteria</taxon>
        <taxon>Bacillati</taxon>
        <taxon>Bacillota</taxon>
        <taxon>Bacilli</taxon>
        <taxon>Bacillales</taxon>
        <taxon>Bacillaceae</taxon>
        <taxon>Bacillus</taxon>
        <taxon>Bacillus cereus group</taxon>
    </lineage>
</organism>
<evidence type="ECO:0000256" key="1">
    <source>
        <dbReference type="ARBA" id="ARBA00022741"/>
    </source>
</evidence>
<gene>
    <name evidence="4" type="ORF">B4088_0513</name>
</gene>